<feature type="compositionally biased region" description="Low complexity" evidence="2">
    <location>
        <begin position="338"/>
        <end position="384"/>
    </location>
</feature>
<keyword evidence="3" id="KW-1133">Transmembrane helix</keyword>
<dbReference type="AlphaFoldDB" id="A0A4Q9HUQ8"/>
<evidence type="ECO:0000256" key="1">
    <source>
        <dbReference type="ARBA" id="ARBA00023012"/>
    </source>
</evidence>
<feature type="domain" description="LysM" evidence="4">
    <location>
        <begin position="217"/>
        <end position="266"/>
    </location>
</feature>
<dbReference type="PANTHER" id="PTHR34700:SF4">
    <property type="entry name" value="PHAGE-LIKE ELEMENT PBSX PROTEIN XKDP"/>
    <property type="match status" value="1"/>
</dbReference>
<feature type="compositionally biased region" description="Low complexity" evidence="2">
    <location>
        <begin position="826"/>
        <end position="842"/>
    </location>
</feature>
<feature type="transmembrane region" description="Helical" evidence="3">
    <location>
        <begin position="86"/>
        <end position="105"/>
    </location>
</feature>
<dbReference type="PROSITE" id="PS51782">
    <property type="entry name" value="LYSM"/>
    <property type="match status" value="1"/>
</dbReference>
<name>A0A4Q9HUQ8_STRKA</name>
<proteinExistence type="predicted"/>
<dbReference type="InterPro" id="IPR052196">
    <property type="entry name" value="Bact_Kbp"/>
</dbReference>
<dbReference type="InterPro" id="IPR018392">
    <property type="entry name" value="LysM"/>
</dbReference>
<feature type="transmembrane region" description="Helical" evidence="3">
    <location>
        <begin position="41"/>
        <end position="65"/>
    </location>
</feature>
<feature type="region of interest" description="Disordered" evidence="2">
    <location>
        <begin position="253"/>
        <end position="384"/>
    </location>
</feature>
<dbReference type="Pfam" id="PF01476">
    <property type="entry name" value="LysM"/>
    <property type="match status" value="2"/>
</dbReference>
<dbReference type="GO" id="GO:0000160">
    <property type="term" value="P:phosphorelay signal transduction system"/>
    <property type="evidence" value="ECO:0007669"/>
    <property type="project" value="UniProtKB-KW"/>
</dbReference>
<sequence>ALAALVVGLPLALLRIGTLPDGVPSLADVGNALMAPDDGQVLFTAITLVCWGLWAWFIASLVVEAAALLRHRAAPRVRGLATPQRLAAVLLGGLLVLPSATAIAATPATAVAHSATAAPAPSTPHAPTPQKATYTGPQHTVGATGETLWDLAEHYLGDGRRYSELRAQNPGLPQTATLPEGTVVHLPADASGVHTELAAAAPASTETAQIQQDAKAETYTVASGDSLSFIAQKKLGDGDRWRDIYAANTDTIRDPDLIYPGQRVDLPKKDVAPAPPGQGSTHNQDAAPQHERHTPELDDESNTAPHHEHQQQGTGGEKAKPAPHTPDASDEKAGGQQGQTAAPQREPAAPNTAEPATPHSPTGATPAPHQPAPAADSAPASSGQTAAIGGGVLAAALLSAVATRRILQQRRRHRGRRIALPADGAAVTEQNLRTAETALDTTMLDGALRTAAVHLTAADRELPPLSAAVIGPREIVLHLTEPAAPVPPFTAAPDALQRWTCPTRGGDLLPQEQTDDVESPYPTLASLGWDEQGHLILLDLENAGHLHLTGADRHRVLRTLALELAASEFADHLTVSAIGPSAPNLREELPERVIEHADIAGARAAIRAHHTEQQRALAVLGAPGLRHARTGEETAAAWSPHLLFADADDVAGTELEELRQIVADYPRSATALVTTGSGAAALPGAQVVAADMSAGPITLLLPGTEVEVSCNVQALSDEDYAYALEVLATTRADDVPAAQPVATPPKAVPDLPQYTTATVEPAAAPVAPPAVAPASPPAQVPSLMAQFAAYEDELSTEADDQAHAPVSDTEGEDAGGLPAVEEMDESAPSGSSAAAAQRRGPAVHAHVPLLKETPEPEVAVDAADDGPVVRMLGPVDIEGARGSIESKRKRTCIELAAWLMLHPNLDHHAVDEAMWPGRDTARKYRNATVSRLRTWLGTDQDGTPFFPPIATTSDARYALAPAVDSDWHHFQRLTAAAATSPGPQAAAQLRAALELVRGRPFSGVNSRRYAWAEHQSQDMISAIVDAAADLAEHCLAQGDPRDALWAATKGLDAAPEMENLYRILFRAYAALGDYSALERAAEKLDTLNMELGVDMEESTAEILAQLSKSA</sequence>
<evidence type="ECO:0000313" key="6">
    <source>
        <dbReference type="Proteomes" id="UP000292452"/>
    </source>
</evidence>
<dbReference type="RefSeq" id="WP_131123618.1">
    <property type="nucleotide sequence ID" value="NZ_SIXH01000110.1"/>
</dbReference>
<evidence type="ECO:0000313" key="5">
    <source>
        <dbReference type="EMBL" id="TBO58898.1"/>
    </source>
</evidence>
<reference evidence="5 6" key="1">
    <citation type="submission" date="2019-02" db="EMBL/GenBank/DDBJ databases">
        <title>Draft Genome Sequence of Streptomyces sp. AM-2504, identified by 16S rRNA comparative analysis as a Streptomyces Kasugaensis strain.</title>
        <authorList>
            <person name="Napolioni V."/>
            <person name="Giuliodori A.M."/>
            <person name="Spurio R."/>
            <person name="Fabbretti A."/>
        </authorList>
    </citation>
    <scope>NUCLEOTIDE SEQUENCE [LARGE SCALE GENOMIC DNA]</scope>
    <source>
        <strain evidence="5 6">AM-2504</strain>
    </source>
</reference>
<organism evidence="5 6">
    <name type="scientific">Streptomyces kasugaensis</name>
    <dbReference type="NCBI Taxonomy" id="1946"/>
    <lineage>
        <taxon>Bacteria</taxon>
        <taxon>Bacillati</taxon>
        <taxon>Actinomycetota</taxon>
        <taxon>Actinomycetes</taxon>
        <taxon>Kitasatosporales</taxon>
        <taxon>Streptomycetaceae</taxon>
        <taxon>Streptomyces</taxon>
    </lineage>
</organism>
<protein>
    <submittedName>
        <fullName evidence="5">LysM peptidoglycan-binding domain-containing protein</fullName>
    </submittedName>
</protein>
<evidence type="ECO:0000256" key="3">
    <source>
        <dbReference type="SAM" id="Phobius"/>
    </source>
</evidence>
<keyword evidence="3" id="KW-0472">Membrane</keyword>
<dbReference type="CDD" id="cd00118">
    <property type="entry name" value="LysM"/>
    <property type="match status" value="1"/>
</dbReference>
<dbReference type="SUPFAM" id="SSF48452">
    <property type="entry name" value="TPR-like"/>
    <property type="match status" value="1"/>
</dbReference>
<dbReference type="InterPro" id="IPR005158">
    <property type="entry name" value="BTAD"/>
</dbReference>
<dbReference type="EMBL" id="SIXH01000110">
    <property type="protein sequence ID" value="TBO58898.1"/>
    <property type="molecule type" value="Genomic_DNA"/>
</dbReference>
<dbReference type="Gene3D" id="3.10.350.10">
    <property type="entry name" value="LysM domain"/>
    <property type="match status" value="2"/>
</dbReference>
<comment type="caution">
    <text evidence="5">The sequence shown here is derived from an EMBL/GenBank/DDBJ whole genome shotgun (WGS) entry which is preliminary data.</text>
</comment>
<dbReference type="PANTHER" id="PTHR34700">
    <property type="entry name" value="POTASSIUM BINDING PROTEIN KBP"/>
    <property type="match status" value="1"/>
</dbReference>
<keyword evidence="3" id="KW-0812">Transmembrane</keyword>
<keyword evidence="1" id="KW-0902">Two-component regulatory system</keyword>
<dbReference type="SMART" id="SM01043">
    <property type="entry name" value="BTAD"/>
    <property type="match status" value="1"/>
</dbReference>
<accession>A0A4Q9HUQ8</accession>
<evidence type="ECO:0000259" key="4">
    <source>
        <dbReference type="PROSITE" id="PS51782"/>
    </source>
</evidence>
<feature type="non-terminal residue" evidence="5">
    <location>
        <position position="1"/>
    </location>
</feature>
<evidence type="ECO:0000256" key="2">
    <source>
        <dbReference type="SAM" id="MobiDB-lite"/>
    </source>
</evidence>
<feature type="region of interest" description="Disordered" evidence="2">
    <location>
        <begin position="793"/>
        <end position="843"/>
    </location>
</feature>
<gene>
    <name evidence="5" type="ORF">EYS09_15080</name>
</gene>
<dbReference type="SMART" id="SM00257">
    <property type="entry name" value="LysM"/>
    <property type="match status" value="2"/>
</dbReference>
<keyword evidence="6" id="KW-1185">Reference proteome</keyword>
<dbReference type="Pfam" id="PF03704">
    <property type="entry name" value="BTAD"/>
    <property type="match status" value="1"/>
</dbReference>
<dbReference type="SUPFAM" id="SSF54106">
    <property type="entry name" value="LysM domain"/>
    <property type="match status" value="1"/>
</dbReference>
<dbReference type="InterPro" id="IPR011990">
    <property type="entry name" value="TPR-like_helical_dom_sf"/>
</dbReference>
<dbReference type="Proteomes" id="UP000292452">
    <property type="component" value="Unassembled WGS sequence"/>
</dbReference>
<dbReference type="Gene3D" id="1.25.40.10">
    <property type="entry name" value="Tetratricopeptide repeat domain"/>
    <property type="match status" value="1"/>
</dbReference>
<dbReference type="InterPro" id="IPR036779">
    <property type="entry name" value="LysM_dom_sf"/>
</dbReference>